<evidence type="ECO:0000256" key="7">
    <source>
        <dbReference type="ARBA" id="ARBA00022723"/>
    </source>
</evidence>
<dbReference type="PRINTS" id="PR00756">
    <property type="entry name" value="ALADIPTASE"/>
</dbReference>
<dbReference type="InterPro" id="IPR045357">
    <property type="entry name" value="Aminopeptidase_N-like_N"/>
</dbReference>
<evidence type="ECO:0000256" key="6">
    <source>
        <dbReference type="ARBA" id="ARBA00022670"/>
    </source>
</evidence>
<evidence type="ECO:0000256" key="1">
    <source>
        <dbReference type="ARBA" id="ARBA00000098"/>
    </source>
</evidence>
<dbReference type="EC" id="3.4.11.2" evidence="4"/>
<organism evidence="15 16">
    <name type="scientific">Longivirga aurantiaca</name>
    <dbReference type="NCBI Taxonomy" id="1837743"/>
    <lineage>
        <taxon>Bacteria</taxon>
        <taxon>Bacillati</taxon>
        <taxon>Actinomycetota</taxon>
        <taxon>Actinomycetes</taxon>
        <taxon>Sporichthyales</taxon>
        <taxon>Sporichthyaceae</taxon>
        <taxon>Longivirga</taxon>
    </lineage>
</organism>
<comment type="caution">
    <text evidence="15">The sequence shown here is derived from an EMBL/GenBank/DDBJ whole genome shotgun (WGS) entry which is preliminary data.</text>
</comment>
<dbReference type="RefSeq" id="WP_386767911.1">
    <property type="nucleotide sequence ID" value="NZ_JBHSTI010000008.1"/>
</dbReference>
<name>A0ABW1T311_9ACTN</name>
<evidence type="ECO:0000256" key="11">
    <source>
        <dbReference type="ARBA" id="ARBA00029811"/>
    </source>
</evidence>
<evidence type="ECO:0000259" key="14">
    <source>
        <dbReference type="Pfam" id="PF17900"/>
    </source>
</evidence>
<keyword evidence="6" id="KW-0645">Protease</keyword>
<evidence type="ECO:0000256" key="5">
    <source>
        <dbReference type="ARBA" id="ARBA00015611"/>
    </source>
</evidence>
<gene>
    <name evidence="15" type="ORF">ACFQGU_14640</name>
</gene>
<comment type="cofactor">
    <cofactor evidence="2">
        <name>Zn(2+)</name>
        <dbReference type="ChEBI" id="CHEBI:29105"/>
    </cofactor>
</comment>
<proteinExistence type="inferred from homology"/>
<evidence type="ECO:0000256" key="10">
    <source>
        <dbReference type="ARBA" id="ARBA00023049"/>
    </source>
</evidence>
<feature type="domain" description="Peptidase M1 membrane alanine aminopeptidase" evidence="13">
    <location>
        <begin position="227"/>
        <end position="419"/>
    </location>
</feature>
<feature type="domain" description="Aminopeptidase N-like N-terminal" evidence="14">
    <location>
        <begin position="18"/>
        <end position="188"/>
    </location>
</feature>
<keyword evidence="10" id="KW-0482">Metalloprotease</keyword>
<evidence type="ECO:0000313" key="15">
    <source>
        <dbReference type="EMBL" id="MFC6239118.1"/>
    </source>
</evidence>
<evidence type="ECO:0000256" key="8">
    <source>
        <dbReference type="ARBA" id="ARBA00022801"/>
    </source>
</evidence>
<comment type="catalytic activity">
    <reaction evidence="1">
        <text>Release of an N-terminal amino acid, Xaa-|-Yaa- from a peptide, amide or arylamide. Xaa is preferably Ala, but may be most amino acids including Pro (slow action). When a terminal hydrophobic residue is followed by a prolyl residue, the two may be released as an intact Xaa-Pro dipeptide.</text>
        <dbReference type="EC" id="3.4.11.2"/>
    </reaction>
</comment>
<dbReference type="CDD" id="cd09603">
    <property type="entry name" value="M1_APN_like"/>
    <property type="match status" value="1"/>
</dbReference>
<dbReference type="InterPro" id="IPR027268">
    <property type="entry name" value="Peptidase_M4/M1_CTD_sf"/>
</dbReference>
<accession>A0ABW1T311</accession>
<evidence type="ECO:0000256" key="9">
    <source>
        <dbReference type="ARBA" id="ARBA00022833"/>
    </source>
</evidence>
<comment type="similarity">
    <text evidence="3">Belongs to the peptidase M1 family.</text>
</comment>
<dbReference type="GO" id="GO:0004177">
    <property type="term" value="F:aminopeptidase activity"/>
    <property type="evidence" value="ECO:0007669"/>
    <property type="project" value="UniProtKB-KW"/>
</dbReference>
<dbReference type="EMBL" id="JBHSTI010000008">
    <property type="protein sequence ID" value="MFC6239118.1"/>
    <property type="molecule type" value="Genomic_DNA"/>
</dbReference>
<evidence type="ECO:0000256" key="12">
    <source>
        <dbReference type="ARBA" id="ARBA00031533"/>
    </source>
</evidence>
<evidence type="ECO:0000313" key="16">
    <source>
        <dbReference type="Proteomes" id="UP001596138"/>
    </source>
</evidence>
<dbReference type="SUPFAM" id="SSF55486">
    <property type="entry name" value="Metalloproteases ('zincins'), catalytic domain"/>
    <property type="match status" value="1"/>
</dbReference>
<dbReference type="InterPro" id="IPR042097">
    <property type="entry name" value="Aminopeptidase_N-like_N_sf"/>
</dbReference>
<reference evidence="16" key="1">
    <citation type="journal article" date="2019" name="Int. J. Syst. Evol. Microbiol.">
        <title>The Global Catalogue of Microorganisms (GCM) 10K type strain sequencing project: providing services to taxonomists for standard genome sequencing and annotation.</title>
        <authorList>
            <consortium name="The Broad Institute Genomics Platform"/>
            <consortium name="The Broad Institute Genome Sequencing Center for Infectious Disease"/>
            <person name="Wu L."/>
            <person name="Ma J."/>
        </authorList>
    </citation>
    <scope>NUCLEOTIDE SEQUENCE [LARGE SCALE GENOMIC DNA]</scope>
    <source>
        <strain evidence="16">CGMCC 4.7317</strain>
    </source>
</reference>
<dbReference type="Proteomes" id="UP001596138">
    <property type="component" value="Unassembled WGS sequence"/>
</dbReference>
<dbReference type="Gene3D" id="2.60.40.1730">
    <property type="entry name" value="tricorn interacting facor f3 domain"/>
    <property type="match status" value="1"/>
</dbReference>
<dbReference type="InterPro" id="IPR050344">
    <property type="entry name" value="Peptidase_M1_aminopeptidases"/>
</dbReference>
<keyword evidence="16" id="KW-1185">Reference proteome</keyword>
<dbReference type="Gene3D" id="1.10.390.10">
    <property type="entry name" value="Neutral Protease Domain 2"/>
    <property type="match status" value="1"/>
</dbReference>
<keyword evidence="8 15" id="KW-0378">Hydrolase</keyword>
<dbReference type="SUPFAM" id="SSF63737">
    <property type="entry name" value="Leukotriene A4 hydrolase N-terminal domain"/>
    <property type="match status" value="1"/>
</dbReference>
<sequence>MKAPEYFPHRGDRSYAVSHYDLTLSYDVDTNHLRGKAALTAEAVVDLRQLRLDLSGLRVTKVTVDGGAARYTARADHLVVVPRRPIKAAEGFRVVVSYGGQPKPVPDGDDECGWEELADGVLVAGQTNGAPSWFPCNDRPDDKATYRIELTAPNAYHVVANGMCTSRWRSASTTRWVYEQHEPMATYLATVQIGRYVAHRVEGSSVPMTAVLPQRLLRQYDSAFGDQPAMLDFYARTFGPYPFAGYTVVITEDELDIPLEAQGMSTFGSNFLTDDWDNVRLVAHELSHQWFGNAVTASSWRDIWLHEGFACYCEWLWSEESGGRSADGRARDHWARLAAKPQDLLLGDPGPDLMFDDRVYKRGALLLHSLRLTIGDDTFFTLLRTWVERHRYGSVSSEMFESLAVRVAGVPLSDLFDGWLRQRALPALPPASG</sequence>
<protein>
    <recommendedName>
        <fullName evidence="5">Aminopeptidase N</fullName>
        <ecNumber evidence="4">3.4.11.2</ecNumber>
    </recommendedName>
    <alternativeName>
        <fullName evidence="11">Alanine aminopeptidase</fullName>
    </alternativeName>
    <alternativeName>
        <fullName evidence="12">Lysyl aminopeptidase</fullName>
    </alternativeName>
</protein>
<evidence type="ECO:0000256" key="4">
    <source>
        <dbReference type="ARBA" id="ARBA00012564"/>
    </source>
</evidence>
<keyword evidence="15" id="KW-0031">Aminopeptidase</keyword>
<evidence type="ECO:0000256" key="3">
    <source>
        <dbReference type="ARBA" id="ARBA00010136"/>
    </source>
</evidence>
<keyword evidence="9" id="KW-0862">Zinc</keyword>
<evidence type="ECO:0000256" key="2">
    <source>
        <dbReference type="ARBA" id="ARBA00001947"/>
    </source>
</evidence>
<dbReference type="PANTHER" id="PTHR11533">
    <property type="entry name" value="PROTEASE M1 ZINC METALLOPROTEASE"/>
    <property type="match status" value="1"/>
</dbReference>
<dbReference type="Pfam" id="PF17900">
    <property type="entry name" value="Peptidase_M1_N"/>
    <property type="match status" value="1"/>
</dbReference>
<evidence type="ECO:0000259" key="13">
    <source>
        <dbReference type="Pfam" id="PF01433"/>
    </source>
</evidence>
<keyword evidence="7" id="KW-0479">Metal-binding</keyword>
<dbReference type="InterPro" id="IPR001930">
    <property type="entry name" value="Peptidase_M1"/>
</dbReference>
<dbReference type="InterPro" id="IPR014782">
    <property type="entry name" value="Peptidase_M1_dom"/>
</dbReference>
<dbReference type="Pfam" id="PF01433">
    <property type="entry name" value="Peptidase_M1"/>
    <property type="match status" value="1"/>
</dbReference>